<dbReference type="EMBL" id="QOVI01000001">
    <property type="protein sequence ID" value="RXG17982.1"/>
    <property type="molecule type" value="Genomic_DNA"/>
</dbReference>
<reference evidence="1 2" key="1">
    <citation type="submission" date="2018-07" db="EMBL/GenBank/DDBJ databases">
        <title>Leeuwenhoekiella genomics.</title>
        <authorList>
            <person name="Tahon G."/>
            <person name="Willems A."/>
        </authorList>
    </citation>
    <scope>NUCLEOTIDE SEQUENCE [LARGE SCALE GENOMIC DNA]</scope>
    <source>
        <strain evidence="1 2">R-50232</strain>
    </source>
</reference>
<name>A0A4V1KPV2_9FLAO</name>
<accession>A0A4V1KPV2</accession>
<dbReference type="RefSeq" id="WP_128759577.1">
    <property type="nucleotide sequence ID" value="NZ_QOVI01000001.1"/>
</dbReference>
<dbReference type="AlphaFoldDB" id="A0A4V1KPV2"/>
<sequence length="97" mass="11302">MKKDEIIRSLTPEQREEFENDIQNLYAECHKALNGKMEKLKDVVVNLNLNNEVYLRVVCAYDATNSSKVKGKITELHKYKNEQEYKQALAIERASLN</sequence>
<evidence type="ECO:0000313" key="1">
    <source>
        <dbReference type="EMBL" id="RXG17982.1"/>
    </source>
</evidence>
<gene>
    <name evidence="1" type="ORF">DSM04_101168</name>
</gene>
<proteinExistence type="predicted"/>
<organism evidence="1 2">
    <name type="scientific">Leeuwenhoekiella aestuarii</name>
    <dbReference type="NCBI Taxonomy" id="2249426"/>
    <lineage>
        <taxon>Bacteria</taxon>
        <taxon>Pseudomonadati</taxon>
        <taxon>Bacteroidota</taxon>
        <taxon>Flavobacteriia</taxon>
        <taxon>Flavobacteriales</taxon>
        <taxon>Flavobacteriaceae</taxon>
        <taxon>Leeuwenhoekiella</taxon>
    </lineage>
</organism>
<keyword evidence="2" id="KW-1185">Reference proteome</keyword>
<protein>
    <submittedName>
        <fullName evidence="1">Uncharacterized protein</fullName>
    </submittedName>
</protein>
<evidence type="ECO:0000313" key="2">
    <source>
        <dbReference type="Proteomes" id="UP000289821"/>
    </source>
</evidence>
<comment type="caution">
    <text evidence="1">The sequence shown here is derived from an EMBL/GenBank/DDBJ whole genome shotgun (WGS) entry which is preliminary data.</text>
</comment>
<dbReference type="Proteomes" id="UP000289821">
    <property type="component" value="Unassembled WGS sequence"/>
</dbReference>